<accession>A0A7M2T6F4</accession>
<evidence type="ECO:0000256" key="1">
    <source>
        <dbReference type="ARBA" id="ARBA00004255"/>
    </source>
</evidence>
<name>A0A7M2T6F4_STRCW</name>
<feature type="region of interest" description="Disordered" evidence="5">
    <location>
        <begin position="105"/>
        <end position="135"/>
    </location>
</feature>
<evidence type="ECO:0000256" key="4">
    <source>
        <dbReference type="ARBA" id="ARBA00023136"/>
    </source>
</evidence>
<dbReference type="Gene3D" id="1.10.3630.10">
    <property type="entry name" value="yeast vps74-n-term truncation variant domain like"/>
    <property type="match status" value="1"/>
</dbReference>
<dbReference type="InterPro" id="IPR008628">
    <property type="entry name" value="GPP34-like"/>
</dbReference>
<dbReference type="Pfam" id="PF05719">
    <property type="entry name" value="GPP34"/>
    <property type="match status" value="1"/>
</dbReference>
<keyword evidence="7" id="KW-1185">Reference proteome</keyword>
<feature type="region of interest" description="Disordered" evidence="5">
    <location>
        <begin position="155"/>
        <end position="174"/>
    </location>
</feature>
<evidence type="ECO:0000313" key="7">
    <source>
        <dbReference type="Proteomes" id="UP000594008"/>
    </source>
</evidence>
<comment type="subcellular location">
    <subcellularLocation>
        <location evidence="1">Golgi apparatus membrane</location>
        <topology evidence="1">Peripheral membrane protein</topology>
        <orientation evidence="1">Cytoplasmic side</orientation>
    </subcellularLocation>
</comment>
<protein>
    <submittedName>
        <fullName evidence="6">GPP34 family phosphoprotein</fullName>
    </submittedName>
</protein>
<evidence type="ECO:0000256" key="5">
    <source>
        <dbReference type="SAM" id="MobiDB-lite"/>
    </source>
</evidence>
<dbReference type="AlphaFoldDB" id="A0A7M2T6F4"/>
<organism evidence="6 7">
    <name type="scientific">Streptomyces chromofuscus</name>
    <dbReference type="NCBI Taxonomy" id="42881"/>
    <lineage>
        <taxon>Bacteria</taxon>
        <taxon>Bacillati</taxon>
        <taxon>Actinomycetota</taxon>
        <taxon>Actinomycetes</taxon>
        <taxon>Kitasatosporales</taxon>
        <taxon>Streptomycetaceae</taxon>
        <taxon>Streptomyces</taxon>
    </lineage>
</organism>
<feature type="compositionally biased region" description="Basic and acidic residues" evidence="5">
    <location>
        <begin position="125"/>
        <end position="135"/>
    </location>
</feature>
<gene>
    <name evidence="6" type="ORF">IPT68_26235</name>
</gene>
<keyword evidence="3" id="KW-0446">Lipid-binding</keyword>
<dbReference type="Proteomes" id="UP000594008">
    <property type="component" value="Chromosome"/>
</dbReference>
<evidence type="ECO:0000313" key="6">
    <source>
        <dbReference type="EMBL" id="QOV43238.1"/>
    </source>
</evidence>
<dbReference type="RefSeq" id="WP_189701106.1">
    <property type="nucleotide sequence ID" value="NZ_BMTA01000024.1"/>
</dbReference>
<proteinExistence type="predicted"/>
<evidence type="ECO:0000256" key="2">
    <source>
        <dbReference type="ARBA" id="ARBA00023034"/>
    </source>
</evidence>
<dbReference type="EMBL" id="CP063374">
    <property type="protein sequence ID" value="QOV43238.1"/>
    <property type="molecule type" value="Genomic_DNA"/>
</dbReference>
<dbReference type="KEGG" id="schf:IPT68_26235"/>
<keyword evidence="4" id="KW-0472">Membrane</keyword>
<dbReference type="InterPro" id="IPR038261">
    <property type="entry name" value="GPP34-like_sf"/>
</dbReference>
<dbReference type="GO" id="GO:0070273">
    <property type="term" value="F:phosphatidylinositol-4-phosphate binding"/>
    <property type="evidence" value="ECO:0007669"/>
    <property type="project" value="InterPro"/>
</dbReference>
<reference evidence="6 7" key="1">
    <citation type="submission" date="2020-10" db="EMBL/GenBank/DDBJ databases">
        <title>Streptomyces chromofuscus complate genome analysis.</title>
        <authorList>
            <person name="Anwar N."/>
        </authorList>
    </citation>
    <scope>NUCLEOTIDE SEQUENCE [LARGE SCALE GENOMIC DNA]</scope>
    <source>
        <strain evidence="6 7">DSM 40273</strain>
    </source>
</reference>
<keyword evidence="2" id="KW-0333">Golgi apparatus</keyword>
<dbReference type="GO" id="GO:0005737">
    <property type="term" value="C:cytoplasm"/>
    <property type="evidence" value="ECO:0007669"/>
    <property type="project" value="UniProtKB-ARBA"/>
</dbReference>
<dbReference type="GO" id="GO:0012505">
    <property type="term" value="C:endomembrane system"/>
    <property type="evidence" value="ECO:0007669"/>
    <property type="project" value="UniProtKB-ARBA"/>
</dbReference>
<evidence type="ECO:0000256" key="3">
    <source>
        <dbReference type="ARBA" id="ARBA00023121"/>
    </source>
</evidence>
<sequence>MTTPQDLLIIALNLPSSRDVGQGDLSLALAGAELLDLLDAGVLTLDDDRLVPGAGQATGDRLLDEAGASLVRQPPYETVEEWLWRRGRGLAQAYVGALEAEAPADGTRRHWLRRRSDPAAATDTPSRRHANERWADHEPVLVGLAQALGIQDPTTAAAGDTAGEPVTTGTADDLPAPGATDQPTAADFADLTAFADSADEPVITVLAAVNDALTELEAVRQRRRIEEDAFDNVWRAP</sequence>